<evidence type="ECO:0000313" key="2">
    <source>
        <dbReference type="EMBL" id="GGL28765.1"/>
    </source>
</evidence>
<protein>
    <submittedName>
        <fullName evidence="2">Uncharacterized protein</fullName>
    </submittedName>
</protein>
<feature type="compositionally biased region" description="Basic and acidic residues" evidence="1">
    <location>
        <begin position="1"/>
        <end position="18"/>
    </location>
</feature>
<proteinExistence type="predicted"/>
<keyword evidence="3" id="KW-1185">Reference proteome</keyword>
<dbReference type="Proteomes" id="UP000628840">
    <property type="component" value="Unassembled WGS sequence"/>
</dbReference>
<accession>A0A830FB05</accession>
<comment type="caution">
    <text evidence="2">The sequence shown here is derived from an EMBL/GenBank/DDBJ whole genome shotgun (WGS) entry which is preliminary data.</text>
</comment>
<dbReference type="AlphaFoldDB" id="A0A830FB05"/>
<name>A0A830FB05_9EURY</name>
<evidence type="ECO:0000313" key="3">
    <source>
        <dbReference type="Proteomes" id="UP000628840"/>
    </source>
</evidence>
<evidence type="ECO:0000256" key="1">
    <source>
        <dbReference type="SAM" id="MobiDB-lite"/>
    </source>
</evidence>
<sequence>MEDDERGVIEKRAERADGEELAGARGLEEGGGDTSDGGHADVYTVTATEYFTLWIRSPDRAQDTYRTERHR</sequence>
<feature type="region of interest" description="Disordered" evidence="1">
    <location>
        <begin position="1"/>
        <end position="40"/>
    </location>
</feature>
<gene>
    <name evidence="2" type="ORF">GCM10009037_10490</name>
</gene>
<reference evidence="2 3" key="1">
    <citation type="journal article" date="2019" name="Int. J. Syst. Evol. Microbiol.">
        <title>The Global Catalogue of Microorganisms (GCM) 10K type strain sequencing project: providing services to taxonomists for standard genome sequencing and annotation.</title>
        <authorList>
            <consortium name="The Broad Institute Genomics Platform"/>
            <consortium name="The Broad Institute Genome Sequencing Center for Infectious Disease"/>
            <person name="Wu L."/>
            <person name="Ma J."/>
        </authorList>
    </citation>
    <scope>NUCLEOTIDE SEQUENCE [LARGE SCALE GENOMIC DNA]</scope>
    <source>
        <strain evidence="2 3">JCM 19585</strain>
    </source>
</reference>
<dbReference type="EMBL" id="BMPF01000001">
    <property type="protein sequence ID" value="GGL28765.1"/>
    <property type="molecule type" value="Genomic_DNA"/>
</dbReference>
<organism evidence="2 3">
    <name type="scientific">Halarchaeum grantii</name>
    <dbReference type="NCBI Taxonomy" id="1193105"/>
    <lineage>
        <taxon>Archaea</taxon>
        <taxon>Methanobacteriati</taxon>
        <taxon>Methanobacteriota</taxon>
        <taxon>Stenosarchaea group</taxon>
        <taxon>Halobacteria</taxon>
        <taxon>Halobacteriales</taxon>
        <taxon>Halobacteriaceae</taxon>
    </lineage>
</organism>